<proteinExistence type="predicted"/>
<feature type="domain" description="MADS-box" evidence="2">
    <location>
        <begin position="1"/>
        <end position="61"/>
    </location>
</feature>
<dbReference type="InterPro" id="IPR002100">
    <property type="entry name" value="TF_MADSbox"/>
</dbReference>
<dbReference type="CDD" id="cd00120">
    <property type="entry name" value="MADS"/>
    <property type="match status" value="1"/>
</dbReference>
<evidence type="ECO:0000256" key="1">
    <source>
        <dbReference type="SAM" id="MobiDB-lite"/>
    </source>
</evidence>
<feature type="compositionally biased region" description="Low complexity" evidence="1">
    <location>
        <begin position="110"/>
        <end position="131"/>
    </location>
</feature>
<organism evidence="3 4">
    <name type="scientific">Paramecium sonneborni</name>
    <dbReference type="NCBI Taxonomy" id="65129"/>
    <lineage>
        <taxon>Eukaryota</taxon>
        <taxon>Sar</taxon>
        <taxon>Alveolata</taxon>
        <taxon>Ciliophora</taxon>
        <taxon>Intramacronucleata</taxon>
        <taxon>Oligohymenophorea</taxon>
        <taxon>Peniculida</taxon>
        <taxon>Parameciidae</taxon>
        <taxon>Paramecium</taxon>
    </lineage>
</organism>
<feature type="region of interest" description="Disordered" evidence="1">
    <location>
        <begin position="85"/>
        <end position="131"/>
    </location>
</feature>
<dbReference type="PROSITE" id="PS50066">
    <property type="entry name" value="MADS_BOX_2"/>
    <property type="match status" value="1"/>
</dbReference>
<protein>
    <recommendedName>
        <fullName evidence="2">MADS-box domain-containing protein</fullName>
    </recommendedName>
</protein>
<dbReference type="GO" id="GO:0003677">
    <property type="term" value="F:DNA binding"/>
    <property type="evidence" value="ECO:0007669"/>
    <property type="project" value="InterPro"/>
</dbReference>
<dbReference type="OrthoDB" id="1898716at2759"/>
<gene>
    <name evidence="3" type="ORF">PSON_ATCC_30995.1.T0860066</name>
</gene>
<dbReference type="SMART" id="SM00432">
    <property type="entry name" value="MADS"/>
    <property type="match status" value="1"/>
</dbReference>
<comment type="caution">
    <text evidence="3">The sequence shown here is derived from an EMBL/GenBank/DDBJ whole genome shotgun (WGS) entry which is preliminary data.</text>
</comment>
<evidence type="ECO:0000313" key="4">
    <source>
        <dbReference type="Proteomes" id="UP000692954"/>
    </source>
</evidence>
<sequence length="337" mass="39864">MGRNKIDIQYLKDDRLRNITFNKRKNGLLKKACELAVLCNIKMLLCFSDLSGIVYQFTSNENTVMEMMQSNHKKVFTKLDYPGFQKRKESESQSEEESEQSIEPKRTRAQNQQQQQQIQQKNYQQQTKNVQKQIRQRNKIIDSVDQIQQEPQYQQDSRKMLKIENKQQEQDFLRSQMRIKNRTNNNDEIVVNDIIDHQQARNFDDLYQCGNQFDEQSNSQQDHQDYKQQLSMFTNSNPMKLIKMDSLLNGINNSKPNNFLSEQYNKFFNNKNRIDSLNNSKVLQSSVQFIVPPQVYFNIPPSPIGEAMNKVYVGVDEPNEYNIGQPQYFDGFKKYSK</sequence>
<evidence type="ECO:0000313" key="3">
    <source>
        <dbReference type="EMBL" id="CAD8106179.1"/>
    </source>
</evidence>
<dbReference type="GO" id="GO:0046983">
    <property type="term" value="F:protein dimerization activity"/>
    <property type="evidence" value="ECO:0007669"/>
    <property type="project" value="InterPro"/>
</dbReference>
<dbReference type="Pfam" id="PF00319">
    <property type="entry name" value="SRF-TF"/>
    <property type="match status" value="1"/>
</dbReference>
<accession>A0A8S1PUD0</accession>
<dbReference type="EMBL" id="CAJJDN010000086">
    <property type="protein sequence ID" value="CAD8106179.1"/>
    <property type="molecule type" value="Genomic_DNA"/>
</dbReference>
<evidence type="ECO:0000259" key="2">
    <source>
        <dbReference type="PROSITE" id="PS50066"/>
    </source>
</evidence>
<name>A0A8S1PUD0_9CILI</name>
<reference evidence="3" key="1">
    <citation type="submission" date="2021-01" db="EMBL/GenBank/DDBJ databases">
        <authorList>
            <consortium name="Genoscope - CEA"/>
            <person name="William W."/>
        </authorList>
    </citation>
    <scope>NUCLEOTIDE SEQUENCE</scope>
</reference>
<dbReference type="AlphaFoldDB" id="A0A8S1PUD0"/>
<keyword evidence="4" id="KW-1185">Reference proteome</keyword>
<dbReference type="Proteomes" id="UP000692954">
    <property type="component" value="Unassembled WGS sequence"/>
</dbReference>